<dbReference type="PANTHER" id="PTHR16458:SF2">
    <property type="entry name" value="GLYCINE N-METHYLTRANSFERASE"/>
    <property type="match status" value="1"/>
</dbReference>
<dbReference type="STRING" id="406100.SAMN04488052_104392"/>
<evidence type="ECO:0000256" key="2">
    <source>
        <dbReference type="ARBA" id="ARBA00022679"/>
    </source>
</evidence>
<evidence type="ECO:0000256" key="3">
    <source>
        <dbReference type="ARBA" id="ARBA00022691"/>
    </source>
</evidence>
<evidence type="ECO:0000259" key="4">
    <source>
        <dbReference type="Pfam" id="PF13649"/>
    </source>
</evidence>
<dbReference type="InterPro" id="IPR041698">
    <property type="entry name" value="Methyltransf_25"/>
</dbReference>
<dbReference type="PANTHER" id="PTHR16458">
    <property type="entry name" value="GLYCINE N-METHYLTRANSFERASE"/>
    <property type="match status" value="1"/>
</dbReference>
<dbReference type="GO" id="GO:0042802">
    <property type="term" value="F:identical protein binding"/>
    <property type="evidence" value="ECO:0007669"/>
    <property type="project" value="TreeGrafter"/>
</dbReference>
<dbReference type="CDD" id="cd02440">
    <property type="entry name" value="AdoMet_MTases"/>
    <property type="match status" value="1"/>
</dbReference>
<dbReference type="InterPro" id="IPR014369">
    <property type="entry name" value="Gly/Sar_N_MeTrfase"/>
</dbReference>
<evidence type="ECO:0000256" key="1">
    <source>
        <dbReference type="ARBA" id="ARBA00022603"/>
    </source>
</evidence>
<accession>A0A1H8TRP9</accession>
<dbReference type="GO" id="GO:1901052">
    <property type="term" value="P:sarcosine metabolic process"/>
    <property type="evidence" value="ECO:0007669"/>
    <property type="project" value="TreeGrafter"/>
</dbReference>
<dbReference type="GO" id="GO:0005829">
    <property type="term" value="C:cytosol"/>
    <property type="evidence" value="ECO:0007669"/>
    <property type="project" value="TreeGrafter"/>
</dbReference>
<keyword evidence="2 5" id="KW-0808">Transferase</keyword>
<dbReference type="PROSITE" id="PS51600">
    <property type="entry name" value="SAM_GNMT"/>
    <property type="match status" value="1"/>
</dbReference>
<dbReference type="AlphaFoldDB" id="A0A1H8TRP9"/>
<name>A0A1H8TRP9_9GAMM</name>
<dbReference type="GO" id="GO:0006111">
    <property type="term" value="P:regulation of gluconeogenesis"/>
    <property type="evidence" value="ECO:0007669"/>
    <property type="project" value="TreeGrafter"/>
</dbReference>
<feature type="domain" description="Methyltransferase" evidence="4">
    <location>
        <begin position="65"/>
        <end position="162"/>
    </location>
</feature>
<dbReference type="EMBL" id="FOEG01000004">
    <property type="protein sequence ID" value="SEO93203.1"/>
    <property type="molecule type" value="Genomic_DNA"/>
</dbReference>
<dbReference type="OrthoDB" id="9772751at2"/>
<keyword evidence="1 5" id="KW-0489">Methyltransferase</keyword>
<dbReference type="Proteomes" id="UP000199657">
    <property type="component" value="Unassembled WGS sequence"/>
</dbReference>
<evidence type="ECO:0000313" key="6">
    <source>
        <dbReference type="Proteomes" id="UP000199657"/>
    </source>
</evidence>
<dbReference type="InterPro" id="IPR029063">
    <property type="entry name" value="SAM-dependent_MTases_sf"/>
</dbReference>
<dbReference type="GO" id="GO:0032259">
    <property type="term" value="P:methylation"/>
    <property type="evidence" value="ECO:0007669"/>
    <property type="project" value="UniProtKB-KW"/>
</dbReference>
<proteinExistence type="predicted"/>
<dbReference type="GO" id="GO:0051289">
    <property type="term" value="P:protein homotetramerization"/>
    <property type="evidence" value="ECO:0007669"/>
    <property type="project" value="TreeGrafter"/>
</dbReference>
<protein>
    <submittedName>
        <fullName evidence="5">Glycine/sarcosine N-methyltransferase</fullName>
    </submittedName>
</protein>
<dbReference type="GO" id="GO:0046500">
    <property type="term" value="P:S-adenosylmethionine metabolic process"/>
    <property type="evidence" value="ECO:0007669"/>
    <property type="project" value="TreeGrafter"/>
</dbReference>
<dbReference type="GO" id="GO:0016594">
    <property type="term" value="F:glycine binding"/>
    <property type="evidence" value="ECO:0007669"/>
    <property type="project" value="TreeGrafter"/>
</dbReference>
<keyword evidence="6" id="KW-1185">Reference proteome</keyword>
<reference evidence="5 6" key="1">
    <citation type="submission" date="2016-10" db="EMBL/GenBank/DDBJ databases">
        <authorList>
            <person name="de Groot N.N."/>
        </authorList>
    </citation>
    <scope>NUCLEOTIDE SEQUENCE [LARGE SCALE GENOMIC DNA]</scope>
    <source>
        <strain evidence="5 6">CGMCC 1.6291</strain>
    </source>
</reference>
<dbReference type="RefSeq" id="WP_091643951.1">
    <property type="nucleotide sequence ID" value="NZ_FOEG01000004.1"/>
</dbReference>
<dbReference type="GO" id="GO:1904047">
    <property type="term" value="F:S-adenosyl-L-methionine binding"/>
    <property type="evidence" value="ECO:0007669"/>
    <property type="project" value="TreeGrafter"/>
</dbReference>
<dbReference type="Gene3D" id="3.30.46.10">
    <property type="entry name" value="Glycine N-methyltransferase, chain A, domain 1"/>
    <property type="match status" value="1"/>
</dbReference>
<sequence>MSSTASKDQAFGPKPEECRDTDHYVKEYNDGFVDKWDDLIDWDSRAESEGDFFIQTLKERGVKRILDVACGTGFHSVRLIEAGFDVVSADGSADMLAKAFENGRKRGHILRTVQADWRQLNRDINGRYDAVICLGNSFTHLFNENDRRKTLAEFYSALNHDGVLILDQRNYDSILDHGYSSKHTYYYCGNDISVYPEYVDPGLTRFRYAFPDDSVYHLNMFPLRKAYARRLMREVGFQDIQTYGDFKETYRESEPDFFIHFAEKKYVEDEQ</sequence>
<dbReference type="Pfam" id="PF13649">
    <property type="entry name" value="Methyltransf_25"/>
    <property type="match status" value="1"/>
</dbReference>
<dbReference type="GO" id="GO:0017174">
    <property type="term" value="F:glycine N-methyltransferase activity"/>
    <property type="evidence" value="ECO:0007669"/>
    <property type="project" value="InterPro"/>
</dbReference>
<dbReference type="Gene3D" id="3.40.50.150">
    <property type="entry name" value="Vaccinia Virus protein VP39"/>
    <property type="match status" value="1"/>
</dbReference>
<evidence type="ECO:0000313" key="5">
    <source>
        <dbReference type="EMBL" id="SEO93203.1"/>
    </source>
</evidence>
<keyword evidence="3" id="KW-0949">S-adenosyl-L-methionine</keyword>
<dbReference type="GO" id="GO:0046498">
    <property type="term" value="P:S-adenosylhomocysteine metabolic process"/>
    <property type="evidence" value="ECO:0007669"/>
    <property type="project" value="TreeGrafter"/>
</dbReference>
<dbReference type="SUPFAM" id="SSF53335">
    <property type="entry name" value="S-adenosyl-L-methionine-dependent methyltransferases"/>
    <property type="match status" value="1"/>
</dbReference>
<gene>
    <name evidence="5" type="ORF">SAMN04488052_104392</name>
</gene>
<organism evidence="5 6">
    <name type="scientific">Aquisalimonas asiatica</name>
    <dbReference type="NCBI Taxonomy" id="406100"/>
    <lineage>
        <taxon>Bacteria</taxon>
        <taxon>Pseudomonadati</taxon>
        <taxon>Pseudomonadota</taxon>
        <taxon>Gammaproteobacteria</taxon>
        <taxon>Chromatiales</taxon>
        <taxon>Ectothiorhodospiraceae</taxon>
        <taxon>Aquisalimonas</taxon>
    </lineage>
</organism>
<dbReference type="GO" id="GO:0006730">
    <property type="term" value="P:one-carbon metabolic process"/>
    <property type="evidence" value="ECO:0007669"/>
    <property type="project" value="TreeGrafter"/>
</dbReference>